<dbReference type="EMBL" id="MCFF01000004">
    <property type="protein sequence ID" value="ORZ27345.1"/>
    <property type="molecule type" value="Genomic_DNA"/>
</dbReference>
<protein>
    <recommendedName>
        <fullName evidence="4">Secreted protein</fullName>
    </recommendedName>
</protein>
<organism evidence="2 3">
    <name type="scientific">Lobosporangium transversale</name>
    <dbReference type="NCBI Taxonomy" id="64571"/>
    <lineage>
        <taxon>Eukaryota</taxon>
        <taxon>Fungi</taxon>
        <taxon>Fungi incertae sedis</taxon>
        <taxon>Mucoromycota</taxon>
        <taxon>Mortierellomycotina</taxon>
        <taxon>Mortierellomycetes</taxon>
        <taxon>Mortierellales</taxon>
        <taxon>Mortierellaceae</taxon>
        <taxon>Lobosporangium</taxon>
    </lineage>
</organism>
<feature type="signal peptide" evidence="1">
    <location>
        <begin position="1"/>
        <end position="23"/>
    </location>
</feature>
<dbReference type="Proteomes" id="UP000193648">
    <property type="component" value="Unassembled WGS sequence"/>
</dbReference>
<sequence length="91" mass="10447">MARTNSVLAVLIFCLMFLNVTMAWSCYCVDCGASKCVRREEVTRTVFKKGSKHWRQGYKNGEYHVWAVETGEKSWFYDLCDRNGAQGGTCF</sequence>
<keyword evidence="3" id="KW-1185">Reference proteome</keyword>
<keyword evidence="1" id="KW-0732">Signal</keyword>
<evidence type="ECO:0008006" key="4">
    <source>
        <dbReference type="Google" id="ProtNLM"/>
    </source>
</evidence>
<dbReference type="OrthoDB" id="2377212at2759"/>
<dbReference type="RefSeq" id="XP_021885072.1">
    <property type="nucleotide sequence ID" value="XM_022022944.1"/>
</dbReference>
<evidence type="ECO:0000256" key="1">
    <source>
        <dbReference type="SAM" id="SignalP"/>
    </source>
</evidence>
<feature type="chain" id="PRO_5013186473" description="Secreted protein" evidence="1">
    <location>
        <begin position="24"/>
        <end position="91"/>
    </location>
</feature>
<comment type="caution">
    <text evidence="2">The sequence shown here is derived from an EMBL/GenBank/DDBJ whole genome shotgun (WGS) entry which is preliminary data.</text>
</comment>
<evidence type="ECO:0000313" key="3">
    <source>
        <dbReference type="Proteomes" id="UP000193648"/>
    </source>
</evidence>
<proteinExistence type="predicted"/>
<dbReference type="InParanoid" id="A0A1Y2GYK2"/>
<evidence type="ECO:0000313" key="2">
    <source>
        <dbReference type="EMBL" id="ORZ27345.1"/>
    </source>
</evidence>
<reference evidence="2 3" key="1">
    <citation type="submission" date="2016-07" db="EMBL/GenBank/DDBJ databases">
        <title>Pervasive Adenine N6-methylation of Active Genes in Fungi.</title>
        <authorList>
            <consortium name="DOE Joint Genome Institute"/>
            <person name="Mondo S.J."/>
            <person name="Dannebaum R.O."/>
            <person name="Kuo R.C."/>
            <person name="Labutti K."/>
            <person name="Haridas S."/>
            <person name="Kuo A."/>
            <person name="Salamov A."/>
            <person name="Ahrendt S.R."/>
            <person name="Lipzen A."/>
            <person name="Sullivan W."/>
            <person name="Andreopoulos W.B."/>
            <person name="Clum A."/>
            <person name="Lindquist E."/>
            <person name="Daum C."/>
            <person name="Ramamoorthy G.K."/>
            <person name="Gryganskyi A."/>
            <person name="Culley D."/>
            <person name="Magnuson J.K."/>
            <person name="James T.Y."/>
            <person name="O'Malley M.A."/>
            <person name="Stajich J.E."/>
            <person name="Spatafora J.W."/>
            <person name="Visel A."/>
            <person name="Grigoriev I.V."/>
        </authorList>
    </citation>
    <scope>NUCLEOTIDE SEQUENCE [LARGE SCALE GENOMIC DNA]</scope>
    <source>
        <strain evidence="2 3">NRRL 3116</strain>
    </source>
</reference>
<name>A0A1Y2GYK2_9FUNG</name>
<gene>
    <name evidence="2" type="ORF">BCR41DRAFT_346678</name>
</gene>
<accession>A0A1Y2GYK2</accession>
<dbReference type="GeneID" id="33564788"/>
<dbReference type="AlphaFoldDB" id="A0A1Y2GYK2"/>